<organism evidence="20 21">
    <name type="scientific">Aliiroseovarius pelagivivens</name>
    <dbReference type="NCBI Taxonomy" id="1639690"/>
    <lineage>
        <taxon>Bacteria</taxon>
        <taxon>Pseudomonadati</taxon>
        <taxon>Pseudomonadota</taxon>
        <taxon>Alphaproteobacteria</taxon>
        <taxon>Rhodobacterales</taxon>
        <taxon>Paracoccaceae</taxon>
        <taxon>Aliiroseovarius</taxon>
    </lineage>
</organism>
<keyword evidence="3" id="KW-0963">Cytoplasm</keyword>
<keyword evidence="10" id="KW-0238">DNA-binding</keyword>
<dbReference type="InterPro" id="IPR002197">
    <property type="entry name" value="HTH_Fis"/>
</dbReference>
<keyword evidence="9" id="KW-0805">Transcription regulation</keyword>
<dbReference type="PROSITE" id="PS50110">
    <property type="entry name" value="RESPONSE_REGULATORY"/>
    <property type="match status" value="1"/>
</dbReference>
<proteinExistence type="predicted"/>
<feature type="modified residue" description="4-aspartylphosphate" evidence="17">
    <location>
        <position position="53"/>
    </location>
</feature>
<dbReference type="Gene3D" id="3.40.50.300">
    <property type="entry name" value="P-loop containing nucleotide triphosphate hydrolases"/>
    <property type="match status" value="1"/>
</dbReference>
<dbReference type="Gene3D" id="3.40.50.2300">
    <property type="match status" value="1"/>
</dbReference>
<keyword evidence="5 17" id="KW-0597">Phosphoprotein</keyword>
<accession>A0A2R8AK22</accession>
<evidence type="ECO:0000256" key="4">
    <source>
        <dbReference type="ARBA" id="ARBA00022491"/>
    </source>
</evidence>
<dbReference type="EMBL" id="OMOI01000001">
    <property type="protein sequence ID" value="SPF76403.1"/>
    <property type="molecule type" value="Genomic_DNA"/>
</dbReference>
<dbReference type="CDD" id="cd00009">
    <property type="entry name" value="AAA"/>
    <property type="match status" value="1"/>
</dbReference>
<keyword evidence="13" id="KW-0535">Nitrogen fixation</keyword>
<dbReference type="PRINTS" id="PR01590">
    <property type="entry name" value="HTHFIS"/>
</dbReference>
<dbReference type="GO" id="GO:0005737">
    <property type="term" value="C:cytoplasm"/>
    <property type="evidence" value="ECO:0007669"/>
    <property type="project" value="UniProtKB-SubCell"/>
</dbReference>
<dbReference type="SMART" id="SM00382">
    <property type="entry name" value="AAA"/>
    <property type="match status" value="1"/>
</dbReference>
<dbReference type="Pfam" id="PF00072">
    <property type="entry name" value="Response_reg"/>
    <property type="match status" value="1"/>
</dbReference>
<dbReference type="SUPFAM" id="SSF52172">
    <property type="entry name" value="CheY-like"/>
    <property type="match status" value="1"/>
</dbReference>
<dbReference type="Gene3D" id="1.10.8.60">
    <property type="match status" value="1"/>
</dbReference>
<evidence type="ECO:0000313" key="20">
    <source>
        <dbReference type="EMBL" id="SPF76403.1"/>
    </source>
</evidence>
<keyword evidence="6" id="KW-0547">Nucleotide-binding</keyword>
<dbReference type="PANTHER" id="PTHR32071:SF95">
    <property type="entry name" value="DNA-BINDING TRANSCRIPTIONAL REGULATOR NTRC"/>
    <property type="match status" value="1"/>
</dbReference>
<dbReference type="OrthoDB" id="9802388at2"/>
<dbReference type="InterPro" id="IPR025944">
    <property type="entry name" value="Sigma_54_int_dom_CS"/>
</dbReference>
<evidence type="ECO:0000256" key="2">
    <source>
        <dbReference type="ARBA" id="ARBA00019059"/>
    </source>
</evidence>
<dbReference type="Pfam" id="PF02954">
    <property type="entry name" value="HTH_8"/>
    <property type="match status" value="1"/>
</dbReference>
<evidence type="ECO:0000256" key="5">
    <source>
        <dbReference type="ARBA" id="ARBA00022553"/>
    </source>
</evidence>
<dbReference type="Pfam" id="PF25601">
    <property type="entry name" value="AAA_lid_14"/>
    <property type="match status" value="1"/>
</dbReference>
<dbReference type="RefSeq" id="WP_108856410.1">
    <property type="nucleotide sequence ID" value="NZ_OMOI01000001.1"/>
</dbReference>
<dbReference type="Pfam" id="PF14532">
    <property type="entry name" value="Sigma54_activ_2"/>
    <property type="match status" value="1"/>
</dbReference>
<dbReference type="PROSITE" id="PS00688">
    <property type="entry name" value="SIGMA54_INTERACT_3"/>
    <property type="match status" value="1"/>
</dbReference>
<dbReference type="InterPro" id="IPR058031">
    <property type="entry name" value="AAA_lid_NorR"/>
</dbReference>
<sequence>MDGTVLVADDDRTIRTVLTQALTRAGCRVHATGSIQTLMKWVEEGRGDVVISDVVMPDGNGLEALPRILKLRPDLPVIVISAQNTIMTAIQAAEADAFDYLPKPFDLPELMKRTARALERKRVRPAELANPQPPVARDVDDLPLVGHSPAMQELYRLVARVLNVDLPVLITGESGVGKSLIARALHDFSDRGVAPFVVATPDDLSHPESVQTLLSRARDGVILFDGIQDLDDAAQGRLARVLDAVMENNTRVLSISQGDLGSAAATGRFRSDLYYRLAGIVIPVPPLRDRIEDIVGLAEHFLNRAAQDGLAKRQLTESAASALRAYPWPGNVRELENLISRLAVTGIDDRIASAEFEAALGTTGAQAVSVSSVGGTNGQEMADARLSDTVAQHLQRYFDLHGGALPPTGLYQRILREIELPLIEIALDATGGNQARCADLLGINRNTLRKKITELEIEVTRRRKLM</sequence>
<evidence type="ECO:0000256" key="10">
    <source>
        <dbReference type="ARBA" id="ARBA00023125"/>
    </source>
</evidence>
<dbReference type="AlphaFoldDB" id="A0A2R8AK22"/>
<keyword evidence="21" id="KW-1185">Reference proteome</keyword>
<name>A0A2R8AK22_9RHOB</name>
<dbReference type="SUPFAM" id="SSF52540">
    <property type="entry name" value="P-loop containing nucleoside triphosphate hydrolases"/>
    <property type="match status" value="1"/>
</dbReference>
<keyword evidence="12" id="KW-0804">Transcription</keyword>
<dbReference type="GO" id="GO:0000160">
    <property type="term" value="P:phosphorelay signal transduction system"/>
    <property type="evidence" value="ECO:0007669"/>
    <property type="project" value="UniProtKB-KW"/>
</dbReference>
<evidence type="ECO:0000256" key="3">
    <source>
        <dbReference type="ARBA" id="ARBA00022490"/>
    </source>
</evidence>
<evidence type="ECO:0000256" key="7">
    <source>
        <dbReference type="ARBA" id="ARBA00022840"/>
    </source>
</evidence>
<comment type="function">
    <text evidence="16">Member of the two-component regulatory system NtrB/NtrC, which controls expression of the nitrogen-regulated (ntr) genes in response to nitrogen limitation. Phosphorylated NtrC binds directly to DNA and stimulates the formation of open promoter-sigma54-RNA polymerase complexes.</text>
</comment>
<dbReference type="Proteomes" id="UP000244911">
    <property type="component" value="Unassembled WGS sequence"/>
</dbReference>
<feature type="domain" description="Response regulatory" evidence="19">
    <location>
        <begin position="4"/>
        <end position="118"/>
    </location>
</feature>
<evidence type="ECO:0000256" key="14">
    <source>
        <dbReference type="ARBA" id="ARBA00029881"/>
    </source>
</evidence>
<keyword evidence="8" id="KW-0902">Two-component regulatory system</keyword>
<keyword evidence="7" id="KW-0067">ATP-binding</keyword>
<evidence type="ECO:0000313" key="21">
    <source>
        <dbReference type="Proteomes" id="UP000244911"/>
    </source>
</evidence>
<dbReference type="GO" id="GO:0043565">
    <property type="term" value="F:sequence-specific DNA binding"/>
    <property type="evidence" value="ECO:0007669"/>
    <property type="project" value="InterPro"/>
</dbReference>
<dbReference type="PANTHER" id="PTHR32071">
    <property type="entry name" value="TRANSCRIPTIONAL REGULATORY PROTEIN"/>
    <property type="match status" value="1"/>
</dbReference>
<evidence type="ECO:0000256" key="9">
    <source>
        <dbReference type="ARBA" id="ARBA00023015"/>
    </source>
</evidence>
<dbReference type="InterPro" id="IPR002078">
    <property type="entry name" value="Sigma_54_int"/>
</dbReference>
<evidence type="ECO:0000256" key="8">
    <source>
        <dbReference type="ARBA" id="ARBA00023012"/>
    </source>
</evidence>
<dbReference type="PROSITE" id="PS00675">
    <property type="entry name" value="SIGMA54_INTERACT_1"/>
    <property type="match status" value="1"/>
</dbReference>
<evidence type="ECO:0000256" key="15">
    <source>
        <dbReference type="ARBA" id="ARBA00031910"/>
    </source>
</evidence>
<dbReference type="InterPro" id="IPR003593">
    <property type="entry name" value="AAA+_ATPase"/>
</dbReference>
<dbReference type="InterPro" id="IPR027417">
    <property type="entry name" value="P-loop_NTPase"/>
</dbReference>
<reference evidence="20 21" key="1">
    <citation type="submission" date="2018-03" db="EMBL/GenBank/DDBJ databases">
        <authorList>
            <person name="Keele B.F."/>
        </authorList>
    </citation>
    <scope>NUCLEOTIDE SEQUENCE [LARGE SCALE GENOMIC DNA]</scope>
    <source>
        <strain evidence="20 21">CECT 8811</strain>
    </source>
</reference>
<comment type="subcellular location">
    <subcellularLocation>
        <location evidence="1">Cytoplasm</location>
    </subcellularLocation>
</comment>
<dbReference type="SMART" id="SM00448">
    <property type="entry name" value="REC"/>
    <property type="match status" value="1"/>
</dbReference>
<dbReference type="Gene3D" id="1.10.10.60">
    <property type="entry name" value="Homeodomain-like"/>
    <property type="match status" value="1"/>
</dbReference>
<dbReference type="InterPro" id="IPR025662">
    <property type="entry name" value="Sigma_54_int_dom_ATP-bd_1"/>
</dbReference>
<evidence type="ECO:0000256" key="12">
    <source>
        <dbReference type="ARBA" id="ARBA00023163"/>
    </source>
</evidence>
<keyword evidence="4" id="KW-0678">Repressor</keyword>
<evidence type="ECO:0000256" key="6">
    <source>
        <dbReference type="ARBA" id="ARBA00022741"/>
    </source>
</evidence>
<protein>
    <recommendedName>
        <fullName evidence="2">DNA-binding transcriptional regulator NtrC</fullName>
    </recommendedName>
    <alternativeName>
        <fullName evidence="14">Nitrogen regulation protein NR(I)</fullName>
    </alternativeName>
    <alternativeName>
        <fullName evidence="15">Nitrogen regulator I</fullName>
    </alternativeName>
</protein>
<keyword evidence="11" id="KW-0010">Activator</keyword>
<evidence type="ECO:0000259" key="19">
    <source>
        <dbReference type="PROSITE" id="PS50110"/>
    </source>
</evidence>
<evidence type="ECO:0000259" key="18">
    <source>
        <dbReference type="PROSITE" id="PS50045"/>
    </source>
</evidence>
<evidence type="ECO:0000256" key="17">
    <source>
        <dbReference type="PROSITE-ProRule" id="PRU00169"/>
    </source>
</evidence>
<dbReference type="GO" id="GO:0005524">
    <property type="term" value="F:ATP binding"/>
    <property type="evidence" value="ECO:0007669"/>
    <property type="project" value="UniProtKB-KW"/>
</dbReference>
<evidence type="ECO:0000256" key="16">
    <source>
        <dbReference type="ARBA" id="ARBA00043886"/>
    </source>
</evidence>
<dbReference type="PROSITE" id="PS50045">
    <property type="entry name" value="SIGMA54_INTERACT_4"/>
    <property type="match status" value="1"/>
</dbReference>
<gene>
    <name evidence="20" type="primary">ntrC</name>
    <name evidence="20" type="ORF">ALP8811_01407</name>
</gene>
<evidence type="ECO:0000256" key="11">
    <source>
        <dbReference type="ARBA" id="ARBA00023159"/>
    </source>
</evidence>
<evidence type="ECO:0000256" key="13">
    <source>
        <dbReference type="ARBA" id="ARBA00023231"/>
    </source>
</evidence>
<feature type="domain" description="Sigma-54 factor interaction" evidence="18">
    <location>
        <begin position="144"/>
        <end position="344"/>
    </location>
</feature>
<dbReference type="InterPro" id="IPR011006">
    <property type="entry name" value="CheY-like_superfamily"/>
</dbReference>
<dbReference type="GO" id="GO:0006355">
    <property type="term" value="P:regulation of DNA-templated transcription"/>
    <property type="evidence" value="ECO:0007669"/>
    <property type="project" value="InterPro"/>
</dbReference>
<dbReference type="InterPro" id="IPR009057">
    <property type="entry name" value="Homeodomain-like_sf"/>
</dbReference>
<evidence type="ECO:0000256" key="1">
    <source>
        <dbReference type="ARBA" id="ARBA00004496"/>
    </source>
</evidence>
<dbReference type="InterPro" id="IPR001789">
    <property type="entry name" value="Sig_transdc_resp-reg_receiver"/>
</dbReference>
<dbReference type="SUPFAM" id="SSF46689">
    <property type="entry name" value="Homeodomain-like"/>
    <property type="match status" value="1"/>
</dbReference>